<dbReference type="Proteomes" id="UP001209540">
    <property type="component" value="Unassembled WGS sequence"/>
</dbReference>
<evidence type="ECO:0000313" key="2">
    <source>
        <dbReference type="Proteomes" id="UP001209540"/>
    </source>
</evidence>
<organism evidence="1 2">
    <name type="scientific">Phascolomyces articulosus</name>
    <dbReference type="NCBI Taxonomy" id="60185"/>
    <lineage>
        <taxon>Eukaryota</taxon>
        <taxon>Fungi</taxon>
        <taxon>Fungi incertae sedis</taxon>
        <taxon>Mucoromycota</taxon>
        <taxon>Mucoromycotina</taxon>
        <taxon>Mucoromycetes</taxon>
        <taxon>Mucorales</taxon>
        <taxon>Lichtheimiaceae</taxon>
        <taxon>Phascolomyces</taxon>
    </lineage>
</organism>
<name>A0AAD5KMF9_9FUNG</name>
<accession>A0AAD5KMF9</accession>
<dbReference type="EMBL" id="JAIXMP010000003">
    <property type="protein sequence ID" value="KAI9275566.1"/>
    <property type="molecule type" value="Genomic_DNA"/>
</dbReference>
<keyword evidence="2" id="KW-1185">Reference proteome</keyword>
<gene>
    <name evidence="1" type="ORF">BDA99DRAFT_555352</name>
</gene>
<evidence type="ECO:0000313" key="1">
    <source>
        <dbReference type="EMBL" id="KAI9275566.1"/>
    </source>
</evidence>
<sequence>MANVDTCLVSLKSIHKQLSVFITSLLRFVVDAKPFPLTQGSESPLIHIDIALVSSSDNYYYAKTRYGSVIEHDNMKRTNTTSDEVATRINFTIVHKIAAAKMVYVGKSSYEPLVELTTSKFPSEAPPSSEDSERFETSLKYLTGHFINLDVMTPIIDDTIAMIREDVDCDMSYSNVCKETPIDSLYLVPQFNITFDIAVNGPTGSISLSGVKEFVANQSQVTAEFFKTRYQ</sequence>
<comment type="caution">
    <text evidence="1">The sequence shown here is derived from an EMBL/GenBank/DDBJ whole genome shotgun (WGS) entry which is preliminary data.</text>
</comment>
<proteinExistence type="predicted"/>
<reference evidence="1" key="2">
    <citation type="submission" date="2023-02" db="EMBL/GenBank/DDBJ databases">
        <authorList>
            <consortium name="DOE Joint Genome Institute"/>
            <person name="Mondo S.J."/>
            <person name="Chang Y."/>
            <person name="Wang Y."/>
            <person name="Ahrendt S."/>
            <person name="Andreopoulos W."/>
            <person name="Barry K."/>
            <person name="Beard J."/>
            <person name="Benny G.L."/>
            <person name="Blankenship S."/>
            <person name="Bonito G."/>
            <person name="Cuomo C."/>
            <person name="Desiro A."/>
            <person name="Gervers K.A."/>
            <person name="Hundley H."/>
            <person name="Kuo A."/>
            <person name="LaButti K."/>
            <person name="Lang B.F."/>
            <person name="Lipzen A."/>
            <person name="O'Donnell K."/>
            <person name="Pangilinan J."/>
            <person name="Reynolds N."/>
            <person name="Sandor L."/>
            <person name="Smith M.W."/>
            <person name="Tsang A."/>
            <person name="Grigoriev I.V."/>
            <person name="Stajich J.E."/>
            <person name="Spatafora J.W."/>
        </authorList>
    </citation>
    <scope>NUCLEOTIDE SEQUENCE</scope>
    <source>
        <strain evidence="1">RSA 2281</strain>
    </source>
</reference>
<protein>
    <submittedName>
        <fullName evidence="1">Uncharacterized protein</fullName>
    </submittedName>
</protein>
<dbReference type="AlphaFoldDB" id="A0AAD5KMF9"/>
<reference evidence="1" key="1">
    <citation type="journal article" date="2022" name="IScience">
        <title>Evolution of zygomycete secretomes and the origins of terrestrial fungal ecologies.</title>
        <authorList>
            <person name="Chang Y."/>
            <person name="Wang Y."/>
            <person name="Mondo S."/>
            <person name="Ahrendt S."/>
            <person name="Andreopoulos W."/>
            <person name="Barry K."/>
            <person name="Beard J."/>
            <person name="Benny G.L."/>
            <person name="Blankenship S."/>
            <person name="Bonito G."/>
            <person name="Cuomo C."/>
            <person name="Desiro A."/>
            <person name="Gervers K.A."/>
            <person name="Hundley H."/>
            <person name="Kuo A."/>
            <person name="LaButti K."/>
            <person name="Lang B.F."/>
            <person name="Lipzen A."/>
            <person name="O'Donnell K."/>
            <person name="Pangilinan J."/>
            <person name="Reynolds N."/>
            <person name="Sandor L."/>
            <person name="Smith M.E."/>
            <person name="Tsang A."/>
            <person name="Grigoriev I.V."/>
            <person name="Stajich J.E."/>
            <person name="Spatafora J.W."/>
        </authorList>
    </citation>
    <scope>NUCLEOTIDE SEQUENCE</scope>
    <source>
        <strain evidence="1">RSA 2281</strain>
    </source>
</reference>